<accession>A0A1G1YAZ4</accession>
<evidence type="ECO:0000313" key="3">
    <source>
        <dbReference type="EMBL" id="OGY49469.1"/>
    </source>
</evidence>
<dbReference type="Proteomes" id="UP000178432">
    <property type="component" value="Unassembled WGS sequence"/>
</dbReference>
<feature type="region of interest" description="Disordered" evidence="1">
    <location>
        <begin position="1"/>
        <end position="23"/>
    </location>
</feature>
<organism evidence="3 4">
    <name type="scientific">Candidatus Buchananbacteria bacterium RIFCSPHIGHO2_01_FULL_46_12</name>
    <dbReference type="NCBI Taxonomy" id="1797536"/>
    <lineage>
        <taxon>Bacteria</taxon>
        <taxon>Candidatus Buchananiibacteriota</taxon>
    </lineage>
</organism>
<dbReference type="EMBL" id="MHIF01000004">
    <property type="protein sequence ID" value="OGY49469.1"/>
    <property type="molecule type" value="Genomic_DNA"/>
</dbReference>
<dbReference type="InterPro" id="IPR044060">
    <property type="entry name" value="Bacterial_rp_domain"/>
</dbReference>
<feature type="compositionally biased region" description="Low complexity" evidence="1">
    <location>
        <begin position="10"/>
        <end position="23"/>
    </location>
</feature>
<name>A0A1G1YAZ4_9BACT</name>
<dbReference type="AlphaFoldDB" id="A0A1G1YAZ4"/>
<dbReference type="Pfam" id="PF18998">
    <property type="entry name" value="Flg_new_2"/>
    <property type="match status" value="1"/>
</dbReference>
<proteinExistence type="predicted"/>
<evidence type="ECO:0000313" key="4">
    <source>
        <dbReference type="Proteomes" id="UP000178432"/>
    </source>
</evidence>
<evidence type="ECO:0000259" key="2">
    <source>
        <dbReference type="Pfam" id="PF18998"/>
    </source>
</evidence>
<gene>
    <name evidence="3" type="ORF">A2663_03335</name>
</gene>
<comment type="caution">
    <text evidence="3">The sequence shown here is derived from an EMBL/GenBank/DDBJ whole genome shotgun (WGS) entry which is preliminary data.</text>
</comment>
<evidence type="ECO:0000256" key="1">
    <source>
        <dbReference type="SAM" id="MobiDB-lite"/>
    </source>
</evidence>
<protein>
    <recommendedName>
        <fullName evidence="2">Bacterial repeat domain-containing protein</fullName>
    </recommendedName>
</protein>
<feature type="domain" description="Bacterial repeat" evidence="2">
    <location>
        <begin position="12"/>
        <end position="79"/>
    </location>
</feature>
<reference evidence="3 4" key="1">
    <citation type="journal article" date="2016" name="Nat. Commun.">
        <title>Thousands of microbial genomes shed light on interconnected biogeochemical processes in an aquifer system.</title>
        <authorList>
            <person name="Anantharaman K."/>
            <person name="Brown C.T."/>
            <person name="Hug L.A."/>
            <person name="Sharon I."/>
            <person name="Castelle C.J."/>
            <person name="Probst A.J."/>
            <person name="Thomas B.C."/>
            <person name="Singh A."/>
            <person name="Wilkins M.J."/>
            <person name="Karaoz U."/>
            <person name="Brodie E.L."/>
            <person name="Williams K.H."/>
            <person name="Hubbard S.S."/>
            <person name="Banfield J.F."/>
        </authorList>
    </citation>
    <scope>NUCLEOTIDE SEQUENCE [LARGE SCALE GENOMIC DNA]</scope>
</reference>
<sequence length="425" mass="46292">MPGAATQKYSLSTSVSPSGAGSVSPASGLYDAWTTITLTAAANTGFVFDYWVGNVSDAGSNPTEIALSQNESVQAVFAPKVKQISFAGRQWFIKASETRADPGQNFFSGAADNVWVNGSGLNLALRYRDNKYYCSEVYLDRSLGFGAYFFSLSGRVDLLDPNLVLGCFTWADPQKAIWHKEFDFEFTKWGDPNNATNAQFAINPFYLGMVQRYLANLPDSAPELTCYLVWQPMYVEFRTYAGRYALASLPPAANLIRSWRYDRETIPAPSDESFRFNLWLNNNLGPSDGQEAVATVSDFGWQSAVPAFPVLPPANPAIEITYLPPAGSANYLQGKAYGVDFSTHRVVAYIKVSGVWWIKPYLDQPLTAIDQDGAWSCDVETDPGDVGLTEVLVHLIPAAAQPPLCLPCDATPAVTGSLAQATAAR</sequence>